<sequence>MKTSFKAAVSGLVIALAATGALGADLPGVKAPPPPPPPPPFSWQGGYIGGFAGALLGEGFFSLGTYTPLRGSAFVGGFTLGYNYQWTDKVVLGAEADIGYRGFITPARVGDTLPSQTNQGVLGTFRGRLGYSFTPRWLVFASAGLAYGTNFTSSSFTALIPQTYGVLNNGPTVRPGWAAGAGFEYAWSDRISIKGEYLYNWLANTGVSYTTDRGVYLANVGSAGHVVRGGVNFHFSSPAPAPALGAPLPPPPPAAPPIVKK</sequence>
<evidence type="ECO:0000256" key="3">
    <source>
        <dbReference type="ARBA" id="ARBA00023136"/>
    </source>
</evidence>
<evidence type="ECO:0000259" key="4">
    <source>
        <dbReference type="Pfam" id="PF13505"/>
    </source>
</evidence>
<dbReference type="GO" id="GO:0016020">
    <property type="term" value="C:membrane"/>
    <property type="evidence" value="ECO:0007669"/>
    <property type="project" value="UniProtKB-SubCell"/>
</dbReference>
<dbReference type="PANTHER" id="PTHR34001:SF3">
    <property type="entry name" value="BLL7405 PROTEIN"/>
    <property type="match status" value="1"/>
</dbReference>
<organism evidence="5">
    <name type="scientific">freshwater sediment metagenome</name>
    <dbReference type="NCBI Taxonomy" id="556182"/>
    <lineage>
        <taxon>unclassified sequences</taxon>
        <taxon>metagenomes</taxon>
        <taxon>ecological metagenomes</taxon>
    </lineage>
</organism>
<dbReference type="Pfam" id="PF13505">
    <property type="entry name" value="OMP_b-brl"/>
    <property type="match status" value="1"/>
</dbReference>
<name>A0AA48M220_9ZZZZ</name>
<dbReference type="PANTHER" id="PTHR34001">
    <property type="entry name" value="BLL7405 PROTEIN"/>
    <property type="match status" value="1"/>
</dbReference>
<keyword evidence="3" id="KW-0472">Membrane</keyword>
<dbReference type="AlphaFoldDB" id="A0AA48M220"/>
<accession>A0AA48M220</accession>
<evidence type="ECO:0000313" key="5">
    <source>
        <dbReference type="EMBL" id="CAJ0873448.1"/>
    </source>
</evidence>
<dbReference type="Gene3D" id="2.40.160.20">
    <property type="match status" value="1"/>
</dbReference>
<dbReference type="InterPro" id="IPR051692">
    <property type="entry name" value="OMP-like"/>
</dbReference>
<evidence type="ECO:0000256" key="2">
    <source>
        <dbReference type="ARBA" id="ARBA00022729"/>
    </source>
</evidence>
<protein>
    <recommendedName>
        <fullName evidence="4">Outer membrane protein beta-barrel domain-containing protein</fullName>
    </recommendedName>
</protein>
<dbReference type="SUPFAM" id="SSF56925">
    <property type="entry name" value="OMPA-like"/>
    <property type="match status" value="1"/>
</dbReference>
<feature type="domain" description="Outer membrane protein beta-barrel" evidence="4">
    <location>
        <begin position="71"/>
        <end position="207"/>
    </location>
</feature>
<dbReference type="InterPro" id="IPR011250">
    <property type="entry name" value="OMP/PagP_B-barrel"/>
</dbReference>
<evidence type="ECO:0000256" key="1">
    <source>
        <dbReference type="ARBA" id="ARBA00004370"/>
    </source>
</evidence>
<keyword evidence="2" id="KW-0732">Signal</keyword>
<reference evidence="5" key="1">
    <citation type="submission" date="2023-07" db="EMBL/GenBank/DDBJ databases">
        <authorList>
            <person name="Pelsma A.J. K."/>
        </authorList>
    </citation>
    <scope>NUCLEOTIDE SEQUENCE</scope>
</reference>
<proteinExistence type="predicted"/>
<gene>
    <name evidence="5" type="ORF">AMST5_02510</name>
</gene>
<comment type="subcellular location">
    <subcellularLocation>
        <location evidence="1">Membrane</location>
    </subcellularLocation>
</comment>
<dbReference type="EMBL" id="OY288114">
    <property type="protein sequence ID" value="CAJ0873448.1"/>
    <property type="molecule type" value="Genomic_DNA"/>
</dbReference>
<dbReference type="InterPro" id="IPR027385">
    <property type="entry name" value="Beta-barrel_OMP"/>
</dbReference>